<dbReference type="Proteomes" id="UP001595616">
    <property type="component" value="Unassembled WGS sequence"/>
</dbReference>
<dbReference type="EMBL" id="JBHRYQ010000001">
    <property type="protein sequence ID" value="MFC3809021.1"/>
    <property type="molecule type" value="Genomic_DNA"/>
</dbReference>
<evidence type="ECO:0000313" key="2">
    <source>
        <dbReference type="Proteomes" id="UP001595616"/>
    </source>
</evidence>
<accession>A0ABV7YQ68</accession>
<dbReference type="Gene3D" id="3.40.50.880">
    <property type="match status" value="1"/>
</dbReference>
<organism evidence="1 2">
    <name type="scientific">Lacihabitans lacunae</name>
    <dbReference type="NCBI Taxonomy" id="1028214"/>
    <lineage>
        <taxon>Bacteria</taxon>
        <taxon>Pseudomonadati</taxon>
        <taxon>Bacteroidota</taxon>
        <taxon>Cytophagia</taxon>
        <taxon>Cytophagales</taxon>
        <taxon>Leadbetterellaceae</taxon>
        <taxon>Lacihabitans</taxon>
    </lineage>
</organism>
<protein>
    <submittedName>
        <fullName evidence="1">Glycosyl hydrolase</fullName>
    </submittedName>
</protein>
<keyword evidence="1" id="KW-0456">Lyase</keyword>
<comment type="caution">
    <text evidence="1">The sequence shown here is derived from an EMBL/GenBank/DDBJ whole genome shotgun (WGS) entry which is preliminary data.</text>
</comment>
<dbReference type="GO" id="GO:0016829">
    <property type="term" value="F:lyase activity"/>
    <property type="evidence" value="ECO:0007669"/>
    <property type="project" value="UniProtKB-KW"/>
</dbReference>
<dbReference type="PANTHER" id="PTHR36848:SF2">
    <property type="entry name" value="SECRETED PROTEIN"/>
    <property type="match status" value="1"/>
</dbReference>
<keyword evidence="1" id="KW-0378">Hydrolase</keyword>
<dbReference type="InterPro" id="IPR029062">
    <property type="entry name" value="Class_I_gatase-like"/>
</dbReference>
<dbReference type="CDD" id="cd03143">
    <property type="entry name" value="A4_beta-galactosidase_middle_domain"/>
    <property type="match status" value="1"/>
</dbReference>
<dbReference type="PANTHER" id="PTHR36848">
    <property type="entry name" value="DNA-BINDING PROTEIN (PUTATIVE SECRETED PROTEIN)-RELATED"/>
    <property type="match status" value="1"/>
</dbReference>
<keyword evidence="2" id="KW-1185">Reference proteome</keyword>
<evidence type="ECO:0000313" key="1">
    <source>
        <dbReference type="EMBL" id="MFC3809021.1"/>
    </source>
</evidence>
<gene>
    <name evidence="1" type="ORF">ACFOOI_00015</name>
</gene>
<name>A0ABV7YQ68_9BACT</name>
<sequence>MTYIKLNKFTNIALSLNNINKSICFVFFFSTMFSFGQKKTIQKESFKNPENKYKPMPFWHINGELSNEGIEEQMRDAKLKANFGGVAVLPVTRTKPDFLSESYFEKYDHILKTAKKLDMNVIMYDDADFPSGNAGGMLEEKFPQDIRKSLEKREFTMAGYRNFKMVLPNEPLMAAVAMNTETLERIDVSPYIKEKILTWRVPEGNWKLMIFTCIPATYHKGAYTVDYLDTTSVKNLMSLTFDEYERRFKPYFQNTIQLTFFDDVGFWRHEKAWTPHFNDAFQKLNGYDPTIYYPALWYDIGPETESVRIDFFNTRAELLAEGYPRLAAEWATKQGIKSTGHPPGNYAEQPVDMNGDIFKFYRHSHMPLADLIIGYGHGRDGFKLISSASNFYDKPITATEIYGALKENTVDSLMLYRALMEIQARGINFIVPHGMWYDPTTVNIPPLISPYSKKLSPGLATYSEYAARSCFMLQGGRNISEIAVLYPISSLQGDFRFDAPENKRGGAFTYPEADYLKISEMLTNEIRQDFTFVHPEFLASDKYQIQGEKLRLSNTENFQDYKLLIIPAGKVISLETLKKIKEFYDNGGKVIATGLLPSKSAEIGKDGEIVEIINEIFGENAAKNASMQTNPKGGKAIFLKALNPEALTKAINELQTDADIIFTENIKLKSELGVFSYVHKLKDGKDIFFFANSSDDVISTEILIRGKLKLENWNPHNGDISEIKRIKHIKRNGIDYTQYVLKLKPVCATFWVSI</sequence>
<dbReference type="Pfam" id="PF17132">
    <property type="entry name" value="Glyco_hydro_106"/>
    <property type="match status" value="1"/>
</dbReference>
<dbReference type="RefSeq" id="WP_379833458.1">
    <property type="nucleotide sequence ID" value="NZ_JBHRYQ010000001.1"/>
</dbReference>
<dbReference type="InterPro" id="IPR053161">
    <property type="entry name" value="Ulvan_degrading_GH"/>
</dbReference>
<proteinExistence type="predicted"/>
<reference evidence="2" key="1">
    <citation type="journal article" date="2019" name="Int. J. Syst. Evol. Microbiol.">
        <title>The Global Catalogue of Microorganisms (GCM) 10K type strain sequencing project: providing services to taxonomists for standard genome sequencing and annotation.</title>
        <authorList>
            <consortium name="The Broad Institute Genomics Platform"/>
            <consortium name="The Broad Institute Genome Sequencing Center for Infectious Disease"/>
            <person name="Wu L."/>
            <person name="Ma J."/>
        </authorList>
    </citation>
    <scope>NUCLEOTIDE SEQUENCE [LARGE SCALE GENOMIC DNA]</scope>
    <source>
        <strain evidence="2">CECT 7956</strain>
    </source>
</reference>
<dbReference type="GO" id="GO:0016787">
    <property type="term" value="F:hydrolase activity"/>
    <property type="evidence" value="ECO:0007669"/>
    <property type="project" value="UniProtKB-KW"/>
</dbReference>